<dbReference type="AlphaFoldDB" id="A0AAW1HZ63"/>
<sequence>MQLISLAQAGHELTADLLSSADMDEIQLLVMEGLDALLAKKKNTSTYVEPELNGSSQIQPSPASGWFNSKSSKKVPLSAGLKRLYL</sequence>
<reference evidence="2" key="1">
    <citation type="submission" date="2024-03" db="EMBL/GenBank/DDBJ databases">
        <title>WGS assembly of Saponaria officinalis var. Norfolk2.</title>
        <authorList>
            <person name="Jenkins J."/>
            <person name="Shu S."/>
            <person name="Grimwood J."/>
            <person name="Barry K."/>
            <person name="Goodstein D."/>
            <person name="Schmutz J."/>
            <person name="Leebens-Mack J."/>
            <person name="Osbourn A."/>
        </authorList>
    </citation>
    <scope>NUCLEOTIDE SEQUENCE [LARGE SCALE GENOMIC DNA]</scope>
    <source>
        <strain evidence="2">JIC</strain>
    </source>
</reference>
<proteinExistence type="predicted"/>
<protein>
    <submittedName>
        <fullName evidence="2">Uncharacterized protein</fullName>
    </submittedName>
</protein>
<evidence type="ECO:0000256" key="1">
    <source>
        <dbReference type="SAM" id="MobiDB-lite"/>
    </source>
</evidence>
<comment type="caution">
    <text evidence="2">The sequence shown here is derived from an EMBL/GenBank/DDBJ whole genome shotgun (WGS) entry which is preliminary data.</text>
</comment>
<feature type="region of interest" description="Disordered" evidence="1">
    <location>
        <begin position="49"/>
        <end position="73"/>
    </location>
</feature>
<gene>
    <name evidence="2" type="ORF">RND81_10G005700</name>
</gene>
<feature type="compositionally biased region" description="Polar residues" evidence="1">
    <location>
        <begin position="53"/>
        <end position="70"/>
    </location>
</feature>
<dbReference type="Proteomes" id="UP001443914">
    <property type="component" value="Unassembled WGS sequence"/>
</dbReference>
<keyword evidence="3" id="KW-1185">Reference proteome</keyword>
<organism evidence="2 3">
    <name type="scientific">Saponaria officinalis</name>
    <name type="common">Common soapwort</name>
    <name type="synonym">Lychnis saponaria</name>
    <dbReference type="NCBI Taxonomy" id="3572"/>
    <lineage>
        <taxon>Eukaryota</taxon>
        <taxon>Viridiplantae</taxon>
        <taxon>Streptophyta</taxon>
        <taxon>Embryophyta</taxon>
        <taxon>Tracheophyta</taxon>
        <taxon>Spermatophyta</taxon>
        <taxon>Magnoliopsida</taxon>
        <taxon>eudicotyledons</taxon>
        <taxon>Gunneridae</taxon>
        <taxon>Pentapetalae</taxon>
        <taxon>Caryophyllales</taxon>
        <taxon>Caryophyllaceae</taxon>
        <taxon>Caryophylleae</taxon>
        <taxon>Saponaria</taxon>
    </lineage>
</organism>
<name>A0AAW1HZ63_SAPOF</name>
<dbReference type="EMBL" id="JBDFQZ010000010">
    <property type="protein sequence ID" value="KAK9681479.1"/>
    <property type="molecule type" value="Genomic_DNA"/>
</dbReference>
<accession>A0AAW1HZ63</accession>
<evidence type="ECO:0000313" key="2">
    <source>
        <dbReference type="EMBL" id="KAK9681479.1"/>
    </source>
</evidence>
<evidence type="ECO:0000313" key="3">
    <source>
        <dbReference type="Proteomes" id="UP001443914"/>
    </source>
</evidence>